<dbReference type="Proteomes" id="UP000002235">
    <property type="component" value="Segment"/>
</dbReference>
<dbReference type="RefSeq" id="YP_003969151.1">
    <property type="nucleotide sequence ID" value="NC_014635.1"/>
</dbReference>
<dbReference type="Pfam" id="PF21871">
    <property type="entry name" value="Gp6_C-III"/>
    <property type="match status" value="1"/>
</dbReference>
<keyword evidence="3" id="KW-1185">Reference proteome</keyword>
<dbReference type="EMBL" id="HM452125">
    <property type="protein sequence ID" value="ADM79705.1"/>
    <property type="molecule type" value="Genomic_DNA"/>
</dbReference>
<evidence type="ECO:0000313" key="3">
    <source>
        <dbReference type="Proteomes" id="UP000002235"/>
    </source>
</evidence>
<name>E1A1I1_9CAUD</name>
<sequence>MYIKSKIKVTYNLSELYNSEEWLRGQIIDSIDRYYTDEVEIFNKNFSKSKMLTRVDSSDDSIIGSSAEISLVREADNFFKTPMAGISFHNANKKGVSQ</sequence>
<reference evidence="2 3" key="1">
    <citation type="journal article" date="2012" name="Arch. Virol.">
        <title>Complete genomic sequence of a T4-like bacteriophage, phiAS4, infecting Aeromonas salmonicida subsp. salmonicida.</title>
        <authorList>
            <person name="Kim J.H."/>
            <person name="Son J.S."/>
            <person name="Choi Y.J."/>
            <person name="Choresca C.H."/>
            <person name="Shin S.P."/>
            <person name="Han J.E."/>
            <person name="Jun J.W."/>
            <person name="Park S.C."/>
        </authorList>
    </citation>
    <scope>NUCLEOTIDE SEQUENCE [LARGE SCALE GENOMIC DNA]</scope>
</reference>
<evidence type="ECO:0000259" key="1">
    <source>
        <dbReference type="Pfam" id="PF21871"/>
    </source>
</evidence>
<accession>E1A1I1</accession>
<evidence type="ECO:0000313" key="2">
    <source>
        <dbReference type="EMBL" id="ADM79705.1"/>
    </source>
</evidence>
<proteinExistence type="predicted"/>
<dbReference type="InterPro" id="IPR054065">
    <property type="entry name" value="Gp6_C-III"/>
</dbReference>
<gene>
    <name evidence="2" type="ORF">phiAS4_ORF0133</name>
</gene>
<feature type="domain" description="Baseplate wedge protein gp6 C-terminal" evidence="1">
    <location>
        <begin position="1"/>
        <end position="74"/>
    </location>
</feature>
<dbReference type="GeneID" id="9861268"/>
<organism evidence="2 3">
    <name type="scientific">Aeromonas phage phiAS4</name>
    <dbReference type="NCBI Taxonomy" id="879628"/>
    <lineage>
        <taxon>Viruses</taxon>
        <taxon>Duplodnaviria</taxon>
        <taxon>Heunggongvirae</taxon>
        <taxon>Uroviricota</taxon>
        <taxon>Caudoviricetes</taxon>
        <taxon>Pantevenvirales</taxon>
        <taxon>Straboviridae</taxon>
        <taxon>Tulanevirus</taxon>
        <taxon>Tulanevirus as4</taxon>
    </lineage>
</organism>
<protein>
    <submittedName>
        <fullName evidence="2">Baseplate wedge subunit</fullName>
    </submittedName>
</protein>
<dbReference type="KEGG" id="vg:9861268"/>